<evidence type="ECO:0000256" key="4">
    <source>
        <dbReference type="ARBA" id="ARBA00022630"/>
    </source>
</evidence>
<dbReference type="PANTHER" id="PTHR30040:SF2">
    <property type="entry name" value="FAD:PROTEIN FMN TRANSFERASE"/>
    <property type="match status" value="1"/>
</dbReference>
<dbReference type="EMBL" id="CP104562">
    <property type="protein sequence ID" value="UXH80326.1"/>
    <property type="molecule type" value="Genomic_DNA"/>
</dbReference>
<evidence type="ECO:0000256" key="11">
    <source>
        <dbReference type="PIRNR" id="PIRNR006268"/>
    </source>
</evidence>
<gene>
    <name evidence="12" type="ORF">N4261_10805</name>
</gene>
<dbReference type="PIRSF" id="PIRSF006268">
    <property type="entry name" value="ApbE"/>
    <property type="match status" value="1"/>
</dbReference>
<dbReference type="InterPro" id="IPR024932">
    <property type="entry name" value="ApbE"/>
</dbReference>
<evidence type="ECO:0000256" key="3">
    <source>
        <dbReference type="ARBA" id="ARBA00016337"/>
    </source>
</evidence>
<dbReference type="PANTHER" id="PTHR30040">
    <property type="entry name" value="THIAMINE BIOSYNTHESIS LIPOPROTEIN APBE"/>
    <property type="match status" value="1"/>
</dbReference>
<keyword evidence="6 11" id="KW-0479">Metal-binding</keyword>
<comment type="cofactor">
    <cofactor evidence="1">
        <name>Mg(2+)</name>
        <dbReference type="ChEBI" id="CHEBI:18420"/>
    </cofactor>
</comment>
<dbReference type="SUPFAM" id="SSF143631">
    <property type="entry name" value="ApbE-like"/>
    <property type="match status" value="1"/>
</dbReference>
<protein>
    <recommendedName>
        <fullName evidence="3 11">FAD:protein FMN transferase</fullName>
        <ecNumber evidence="2 11">2.7.1.180</ecNumber>
    </recommendedName>
    <alternativeName>
        <fullName evidence="9 11">Flavin transferase</fullName>
    </alternativeName>
</protein>
<evidence type="ECO:0000256" key="9">
    <source>
        <dbReference type="ARBA" id="ARBA00031306"/>
    </source>
</evidence>
<reference evidence="12" key="1">
    <citation type="submission" date="2022-10" db="EMBL/GenBank/DDBJ databases">
        <title>Characterization and whole genome sequencing of a new Roseateles species, isolated from fresh water.</title>
        <authorList>
            <person name="Guliayeva D.Y."/>
            <person name="Akhremchuk A.E."/>
            <person name="Sikolenko M.A."/>
            <person name="Valentovich L.N."/>
            <person name="Sidarenka A.V."/>
        </authorList>
    </citation>
    <scope>NUCLEOTIDE SEQUENCE</scope>
    <source>
        <strain evidence="12">BIM B-1768</strain>
    </source>
</reference>
<evidence type="ECO:0000256" key="10">
    <source>
        <dbReference type="ARBA" id="ARBA00048540"/>
    </source>
</evidence>
<dbReference type="GO" id="GO:0016740">
    <property type="term" value="F:transferase activity"/>
    <property type="evidence" value="ECO:0007669"/>
    <property type="project" value="UniProtKB-KW"/>
</dbReference>
<sequence>MAVPHQFLEFRAMGSVCAIRVHQGFLGVSRVREAVNRAAAEVIRVEKRYSRYRATSVLSLINARAGHREPVAIDAETAGLLRFAGQMHQRSQGLFDVTSGVLRRAWRFDDGKLPSSQELMPLLERVGWQHVELTDTHVRLSRVGMELDFGGFGKEYAADRAASLLQDAGLKHGYVNLGGDIRVLGPQPDGSAWSLGIAHPRRPGTLACRIGLTGGSLATSGDYERFMEVEGQRYCHILNPMTGWPVNHWQSMSVIAPSCLAAGVMSTVAMLMGDRAAAFLSEQGVSWIGIDASGAPHGSGSSP</sequence>
<keyword evidence="7 11" id="KW-0274">FAD</keyword>
<keyword evidence="4 11" id="KW-0285">Flavoprotein</keyword>
<keyword evidence="13" id="KW-1185">Reference proteome</keyword>
<keyword evidence="8 11" id="KW-0460">Magnesium</keyword>
<dbReference type="EC" id="2.7.1.180" evidence="2 11"/>
<keyword evidence="5 11" id="KW-0808">Transferase</keyword>
<comment type="catalytic activity">
    <reaction evidence="10 11">
        <text>L-threonyl-[protein] + FAD = FMN-L-threonyl-[protein] + AMP + H(+)</text>
        <dbReference type="Rhea" id="RHEA:36847"/>
        <dbReference type="Rhea" id="RHEA-COMP:11060"/>
        <dbReference type="Rhea" id="RHEA-COMP:11061"/>
        <dbReference type="ChEBI" id="CHEBI:15378"/>
        <dbReference type="ChEBI" id="CHEBI:30013"/>
        <dbReference type="ChEBI" id="CHEBI:57692"/>
        <dbReference type="ChEBI" id="CHEBI:74257"/>
        <dbReference type="ChEBI" id="CHEBI:456215"/>
        <dbReference type="EC" id="2.7.1.180"/>
    </reaction>
</comment>
<dbReference type="InterPro" id="IPR003374">
    <property type="entry name" value="ApbE-like_sf"/>
</dbReference>
<accession>A0ABY6B4N5</accession>
<dbReference type="Proteomes" id="UP001064933">
    <property type="component" value="Chromosome"/>
</dbReference>
<evidence type="ECO:0000256" key="2">
    <source>
        <dbReference type="ARBA" id="ARBA00011955"/>
    </source>
</evidence>
<evidence type="ECO:0000256" key="7">
    <source>
        <dbReference type="ARBA" id="ARBA00022827"/>
    </source>
</evidence>
<dbReference type="RefSeq" id="WP_261760145.1">
    <property type="nucleotide sequence ID" value="NZ_CP104562.2"/>
</dbReference>
<proteinExistence type="inferred from homology"/>
<evidence type="ECO:0000313" key="13">
    <source>
        <dbReference type="Proteomes" id="UP001064933"/>
    </source>
</evidence>
<name>A0ABY6B4N5_9BURK</name>
<dbReference type="Gene3D" id="3.10.520.10">
    <property type="entry name" value="ApbE-like domains"/>
    <property type="match status" value="1"/>
</dbReference>
<comment type="similarity">
    <text evidence="11">Belongs to the ApbE family.</text>
</comment>
<evidence type="ECO:0000256" key="8">
    <source>
        <dbReference type="ARBA" id="ARBA00022842"/>
    </source>
</evidence>
<evidence type="ECO:0000256" key="6">
    <source>
        <dbReference type="ARBA" id="ARBA00022723"/>
    </source>
</evidence>
<dbReference type="Pfam" id="PF02424">
    <property type="entry name" value="ApbE"/>
    <property type="match status" value="1"/>
</dbReference>
<organism evidence="12 13">
    <name type="scientific">Roseateles amylovorans</name>
    <dbReference type="NCBI Taxonomy" id="2978473"/>
    <lineage>
        <taxon>Bacteria</taxon>
        <taxon>Pseudomonadati</taxon>
        <taxon>Pseudomonadota</taxon>
        <taxon>Betaproteobacteria</taxon>
        <taxon>Burkholderiales</taxon>
        <taxon>Sphaerotilaceae</taxon>
        <taxon>Roseateles</taxon>
    </lineage>
</organism>
<evidence type="ECO:0000313" key="12">
    <source>
        <dbReference type="EMBL" id="UXH80326.1"/>
    </source>
</evidence>
<evidence type="ECO:0000256" key="5">
    <source>
        <dbReference type="ARBA" id="ARBA00022679"/>
    </source>
</evidence>
<evidence type="ECO:0000256" key="1">
    <source>
        <dbReference type="ARBA" id="ARBA00001946"/>
    </source>
</evidence>